<organismHost>
    <name type="scientific">Ornithodoros moubata</name>
    <name type="common">Soft tick</name>
    <name type="synonym">Argasid tick</name>
    <dbReference type="NCBI Taxonomy" id="6938"/>
</organismHost>
<dbReference type="EMBL" id="MN194591">
    <property type="protein sequence ID" value="QED21709.1"/>
    <property type="molecule type" value="Genomic_DNA"/>
</dbReference>
<protein>
    <submittedName>
        <fullName evidence="1">Uncharacterized protein</fullName>
    </submittedName>
</protein>
<organismHost>
    <name type="scientific">Ornithodoros</name>
    <name type="common">relapsing fever ticks</name>
    <dbReference type="NCBI Taxonomy" id="6937"/>
</organismHost>
<organismHost>
    <name type="scientific">Phacochoerus aethiopicus</name>
    <name type="common">Warthog</name>
    <dbReference type="NCBI Taxonomy" id="85517"/>
</organismHost>
<gene>
    <name evidence="1" type="ORF">ASFV_Kyiv_2016_131_00173</name>
</gene>
<evidence type="ECO:0000313" key="1">
    <source>
        <dbReference type="EMBL" id="QED21709.1"/>
    </source>
</evidence>
<proteinExistence type="predicted"/>
<organismHost>
    <name type="scientific">Phacochoerus africanus</name>
    <name type="common">Warthog</name>
    <dbReference type="NCBI Taxonomy" id="41426"/>
</organismHost>
<evidence type="ECO:0000313" key="2">
    <source>
        <dbReference type="Proteomes" id="UP000321214"/>
    </source>
</evidence>
<organism evidence="1 2">
    <name type="scientific">African swine fever virus</name>
    <name type="common">ASFV</name>
    <dbReference type="NCBI Taxonomy" id="10497"/>
    <lineage>
        <taxon>Viruses</taxon>
        <taxon>Varidnaviria</taxon>
        <taxon>Bamfordvirae</taxon>
        <taxon>Nucleocytoviricota</taxon>
        <taxon>Pokkesviricetes</taxon>
        <taxon>Asfuvirales</taxon>
        <taxon>Asfarviridae</taxon>
        <taxon>Asfivirus</taxon>
        <taxon>Asfivirus haemorrhagiae</taxon>
    </lineage>
</organism>
<accession>A0A5B8XEP7</accession>
<name>A0A5B8XEP7_ASF</name>
<reference evidence="2" key="1">
    <citation type="submission" date="2019-07" db="EMBL/GenBank/DDBJ databases">
        <title>Complete genome sequence of virulent African swine fever virus isolated from a domestic pig in Ukraine.</title>
        <authorList>
            <person name="Kovalenko G."/>
            <person name="Ducluzeau A.-L."/>
            <person name="Ishchenko L."/>
            <person name="Sushko M."/>
            <person name="Sapachova M."/>
            <person name="Rudova N."/>
            <person name="Solodiankin O."/>
            <person name="Gerilovych A."/>
            <person name="Dagdag R."/>
            <person name="Redlinger M."/>
            <person name="Bezymennyi M."/>
            <person name="Frant M."/>
            <person name="Lange C.E."/>
            <person name="Dubchak I."/>
            <person name="Mezhenskyii A."/>
            <person name="Nychyk S."/>
            <person name="Bortz E."/>
            <person name="Drown D.M."/>
        </authorList>
    </citation>
    <scope>NUCLEOTIDE SEQUENCE [LARGE SCALE GENOMIC DNA]</scope>
</reference>
<organismHost>
    <name type="scientific">Potamochoerus larvatus</name>
    <name type="common">Bushpig</name>
    <dbReference type="NCBI Taxonomy" id="273792"/>
</organismHost>
<dbReference type="Proteomes" id="UP000321214">
    <property type="component" value="Segment"/>
</dbReference>
<sequence length="96" mass="11075">MAYPELDAADFLQQLARRKEFKSLISPPVDQKELIRDLRAHFVQIGGPGCEKGGERFFRVTPTRRPFLPSRVSNCIMPSFSSKTFKIPTRPTRVFY</sequence>
<organismHost>
    <name type="scientific">Sus scrofa</name>
    <name type="common">Pig</name>
    <dbReference type="NCBI Taxonomy" id="9823"/>
</organismHost>